<dbReference type="Pfam" id="PF00571">
    <property type="entry name" value="CBS"/>
    <property type="match status" value="1"/>
</dbReference>
<dbReference type="EMBL" id="NSCI01000008">
    <property type="protein sequence ID" value="RAW91546.1"/>
    <property type="molecule type" value="Genomic_DNA"/>
</dbReference>
<dbReference type="Pfam" id="PF01041">
    <property type="entry name" value="DegT_DnrJ_EryC1"/>
    <property type="match status" value="1"/>
</dbReference>
<protein>
    <recommendedName>
        <fullName evidence="9">GDP-perosamine synthase</fullName>
        <ecNumber evidence="8">2.6.1.102</ecNumber>
    </recommendedName>
</protein>
<proteinExistence type="inferred from homology"/>
<dbReference type="InterPro" id="IPR015421">
    <property type="entry name" value="PyrdxlP-dep_Trfase_major"/>
</dbReference>
<evidence type="ECO:0000256" key="4">
    <source>
        <dbReference type="ARBA" id="ARBA00022679"/>
    </source>
</evidence>
<dbReference type="GO" id="GO:0102933">
    <property type="term" value="F:GDP-4-dehydro-6-deoxy-D-mannose-4-aminotransferase activity"/>
    <property type="evidence" value="ECO:0007669"/>
    <property type="project" value="UniProtKB-EC"/>
</dbReference>
<comment type="caution">
    <text evidence="13">The sequence shown here is derived from an EMBL/GenBank/DDBJ whole genome shotgun (WGS) entry which is preliminary data.</text>
</comment>
<evidence type="ECO:0000256" key="7">
    <source>
        <dbReference type="ARBA" id="ARBA00051587"/>
    </source>
</evidence>
<comment type="cofactor">
    <cofactor evidence="1">
        <name>pyridoxal 5'-phosphate</name>
        <dbReference type="ChEBI" id="CHEBI:597326"/>
    </cofactor>
</comment>
<comment type="pathway">
    <text evidence="2">Bacterial outer membrane biogenesis; LPS O-antigen biosynthesis.</text>
</comment>
<evidence type="ECO:0000256" key="2">
    <source>
        <dbReference type="ARBA" id="ARBA00005125"/>
    </source>
</evidence>
<gene>
    <name evidence="13" type="ORF">CKY01_08265</name>
</gene>
<dbReference type="RefSeq" id="WP_113025369.1">
    <property type="nucleotide sequence ID" value="NZ_CAWNWQ010000008.1"/>
</dbReference>
<name>A0A329VH39_9GAMM</name>
<evidence type="ECO:0000256" key="5">
    <source>
        <dbReference type="ARBA" id="ARBA00022898"/>
    </source>
</evidence>
<dbReference type="PANTHER" id="PTHR30244">
    <property type="entry name" value="TRANSAMINASE"/>
    <property type="match status" value="1"/>
</dbReference>
<evidence type="ECO:0000313" key="13">
    <source>
        <dbReference type="EMBL" id="RAW91546.1"/>
    </source>
</evidence>
<dbReference type="CDD" id="cd00616">
    <property type="entry name" value="AHBA_syn"/>
    <property type="match status" value="1"/>
</dbReference>
<feature type="domain" description="CBS" evidence="12">
    <location>
        <begin position="1"/>
        <end position="58"/>
    </location>
</feature>
<dbReference type="FunFam" id="3.40.640.10:FF:000090">
    <property type="entry name" value="Pyridoxal phosphate-dependent aminotransferase"/>
    <property type="match status" value="1"/>
</dbReference>
<comment type="similarity">
    <text evidence="6 11">Belongs to the DegT/DnrJ/EryC1 family.</text>
</comment>
<dbReference type="InterPro" id="IPR000653">
    <property type="entry name" value="DegT/StrS_aminotransferase"/>
</dbReference>
<dbReference type="SUPFAM" id="SSF54631">
    <property type="entry name" value="CBS-domain pair"/>
    <property type="match status" value="1"/>
</dbReference>
<evidence type="ECO:0000256" key="6">
    <source>
        <dbReference type="ARBA" id="ARBA00037999"/>
    </source>
</evidence>
<dbReference type="Gene3D" id="3.90.1150.10">
    <property type="entry name" value="Aspartate Aminotransferase, domain 1"/>
    <property type="match status" value="1"/>
</dbReference>
<evidence type="ECO:0000313" key="14">
    <source>
        <dbReference type="Proteomes" id="UP000250870"/>
    </source>
</evidence>
<evidence type="ECO:0000256" key="10">
    <source>
        <dbReference type="PROSITE-ProRule" id="PRU00703"/>
    </source>
</evidence>
<keyword evidence="4 13" id="KW-0808">Transferase</keyword>
<keyword evidence="10" id="KW-0129">CBS domain</keyword>
<keyword evidence="3 13" id="KW-0032">Aminotransferase</keyword>
<reference evidence="13 14" key="1">
    <citation type="journal article" date="2018" name="Int. J. Syst. Evol. Microbiol.">
        <title>Whole-genome-based revisit of Photorhabdus phylogeny: proposal for the elevation of most Photorhabdus subspecies to the species level and description of one novel species Photorhabdus bodei sp. nov., and one novel subspecies Photorhabdus laumondii subsp. clarkei subsp. nov.</title>
        <authorList>
            <person name="Machado R.A.R."/>
            <person name="Wuthrich D."/>
            <person name="Kuhnert P."/>
            <person name="Arce C.C.M."/>
            <person name="Thonen L."/>
            <person name="Ruiz C."/>
            <person name="Zhang X."/>
            <person name="Robert C.A.M."/>
            <person name="Karimi J."/>
            <person name="Kamali S."/>
            <person name="Ma J."/>
            <person name="Bruggmann R."/>
            <person name="Erb M."/>
        </authorList>
    </citation>
    <scope>NUCLEOTIDE SEQUENCE [LARGE SCALE GENOMIC DNA]</scope>
    <source>
        <strain evidence="13 14">BOJ-47</strain>
    </source>
</reference>
<dbReference type="PANTHER" id="PTHR30244:SF34">
    <property type="entry name" value="DTDP-4-AMINO-4,6-DIDEOXYGALACTOSE TRANSAMINASE"/>
    <property type="match status" value="1"/>
</dbReference>
<comment type="catalytic activity">
    <reaction evidence="7">
        <text>GDP-alpha-D-perosamine + 2-oxoglutarate = GDP-4-dehydro-alpha-D-rhamnose + L-glutamate</text>
        <dbReference type="Rhea" id="RHEA:36779"/>
        <dbReference type="ChEBI" id="CHEBI:16810"/>
        <dbReference type="ChEBI" id="CHEBI:29985"/>
        <dbReference type="ChEBI" id="CHEBI:57964"/>
        <dbReference type="ChEBI" id="CHEBI:73996"/>
        <dbReference type="EC" id="2.6.1.102"/>
    </reaction>
</comment>
<dbReference type="EC" id="2.6.1.102" evidence="8"/>
<keyword evidence="5 11" id="KW-0663">Pyridoxal phosphate</keyword>
<evidence type="ECO:0000259" key="12">
    <source>
        <dbReference type="PROSITE" id="PS51371"/>
    </source>
</evidence>
<organism evidence="13 14">
    <name type="scientific">Photorhabdus laumondii subsp. clarkei</name>
    <dbReference type="NCBI Taxonomy" id="2029685"/>
    <lineage>
        <taxon>Bacteria</taxon>
        <taxon>Pseudomonadati</taxon>
        <taxon>Pseudomonadota</taxon>
        <taxon>Gammaproteobacteria</taxon>
        <taxon>Enterobacterales</taxon>
        <taxon>Morganellaceae</taxon>
        <taxon>Photorhabdus</taxon>
    </lineage>
</organism>
<dbReference type="Proteomes" id="UP000250870">
    <property type="component" value="Unassembled WGS sequence"/>
</dbReference>
<dbReference type="InterPro" id="IPR015422">
    <property type="entry name" value="PyrdxlP-dep_Trfase_small"/>
</dbReference>
<evidence type="ECO:0000256" key="3">
    <source>
        <dbReference type="ARBA" id="ARBA00022576"/>
    </source>
</evidence>
<dbReference type="GO" id="GO:0030170">
    <property type="term" value="F:pyridoxal phosphate binding"/>
    <property type="evidence" value="ECO:0007669"/>
    <property type="project" value="TreeGrafter"/>
</dbReference>
<dbReference type="PROSITE" id="PS51371">
    <property type="entry name" value="CBS"/>
    <property type="match status" value="1"/>
</dbReference>
<evidence type="ECO:0000256" key="1">
    <source>
        <dbReference type="ARBA" id="ARBA00001933"/>
    </source>
</evidence>
<sequence length="488" mass="54951">MKSNICVFDTDSIHCALSIINKNSKGAVVVINKDEKLVRLLTDGDIRRALLNGYNTNSIINELPSQIEPTTASLELNPHDALRIMNAKEIDHLIILDDSNKVTNLCHRRDFSPVLLSTPHLGSEEVRFVNEAFKTNWIAPLGPNVDGFENELASMVGTKYALAVSSGTAALHLSLILLDVGYNDFVFCSSLTFAATANPIRYQHAIPVFIDSEPDSWNMSPQALESALKTYNEKGLKPKAIIVVNLYGQSANMDAIIALSEKYSVPIIEDAAESLGSKYKNRHSGTFGKLGVYSFNGNKIITTSGGGMLISDDKSLIDRARYLSTQAREPAPFYLHSEIGYNYRMSNVLAGIGRGQLRVLEDRIKRRRDIYRYYVSKLKDIQCLDWISDLDEYYSNHWLTATILNPKKTNIRPSDLINTLKENNIEARHVWNPMHRQPVFKDYEYFKHGDISISDYLFDNGICLPSGSNMTQQEHNRVIDIIREVLKK</sequence>
<accession>A0A329VH39</accession>
<dbReference type="InterPro" id="IPR000644">
    <property type="entry name" value="CBS_dom"/>
</dbReference>
<dbReference type="InterPro" id="IPR046342">
    <property type="entry name" value="CBS_dom_sf"/>
</dbReference>
<dbReference type="AlphaFoldDB" id="A0A329VH39"/>
<dbReference type="Gene3D" id="3.40.640.10">
    <property type="entry name" value="Type I PLP-dependent aspartate aminotransferase-like (Major domain)"/>
    <property type="match status" value="1"/>
</dbReference>
<evidence type="ECO:0000256" key="9">
    <source>
        <dbReference type="ARBA" id="ARBA00074221"/>
    </source>
</evidence>
<dbReference type="GO" id="GO:0000271">
    <property type="term" value="P:polysaccharide biosynthetic process"/>
    <property type="evidence" value="ECO:0007669"/>
    <property type="project" value="TreeGrafter"/>
</dbReference>
<dbReference type="SUPFAM" id="SSF53383">
    <property type="entry name" value="PLP-dependent transferases"/>
    <property type="match status" value="1"/>
</dbReference>
<evidence type="ECO:0000256" key="11">
    <source>
        <dbReference type="RuleBase" id="RU004508"/>
    </source>
</evidence>
<evidence type="ECO:0000256" key="8">
    <source>
        <dbReference type="ARBA" id="ARBA00066317"/>
    </source>
</evidence>
<dbReference type="Gene3D" id="3.10.580.10">
    <property type="entry name" value="CBS-domain"/>
    <property type="match status" value="1"/>
</dbReference>
<dbReference type="InterPro" id="IPR015424">
    <property type="entry name" value="PyrdxlP-dep_Trfase"/>
</dbReference>